<accession>A0A914DNI7</accession>
<evidence type="ECO:0000259" key="1">
    <source>
        <dbReference type="PROSITE" id="PS51159"/>
    </source>
</evidence>
<dbReference type="PROSITE" id="PS51159">
    <property type="entry name" value="CBM21"/>
    <property type="match status" value="1"/>
</dbReference>
<dbReference type="PANTHER" id="PTHR12307">
    <property type="entry name" value="PROTEIN PHOSPHATASE 1 REGULATORY SUBUNIT"/>
    <property type="match status" value="1"/>
</dbReference>
<dbReference type="Gene3D" id="2.60.40.2440">
    <property type="entry name" value="Carbohydrate binding type-21 domain"/>
    <property type="match status" value="1"/>
</dbReference>
<dbReference type="GO" id="GO:2001069">
    <property type="term" value="F:glycogen binding"/>
    <property type="evidence" value="ECO:0007669"/>
    <property type="project" value="TreeGrafter"/>
</dbReference>
<dbReference type="InterPro" id="IPR038175">
    <property type="entry name" value="CBM21_dom_sf"/>
</dbReference>
<dbReference type="GO" id="GO:0000164">
    <property type="term" value="C:protein phosphatase type 1 complex"/>
    <property type="evidence" value="ECO:0007669"/>
    <property type="project" value="TreeGrafter"/>
</dbReference>
<reference evidence="3" key="1">
    <citation type="submission" date="2022-11" db="UniProtKB">
        <authorList>
            <consortium name="WormBaseParasite"/>
        </authorList>
    </citation>
    <scope>IDENTIFICATION</scope>
</reference>
<dbReference type="GO" id="GO:0005979">
    <property type="term" value="P:regulation of glycogen biosynthetic process"/>
    <property type="evidence" value="ECO:0007669"/>
    <property type="project" value="TreeGrafter"/>
</dbReference>
<feature type="domain" description="CBM21" evidence="1">
    <location>
        <begin position="90"/>
        <end position="198"/>
    </location>
</feature>
<evidence type="ECO:0000313" key="2">
    <source>
        <dbReference type="Proteomes" id="UP000887540"/>
    </source>
</evidence>
<dbReference type="AlphaFoldDB" id="A0A914DNI7"/>
<dbReference type="PANTHER" id="PTHR12307:SF48">
    <property type="entry name" value="PROTEIN PHOSPHATASE 1 REGULATORY SUBUNIT"/>
    <property type="match status" value="1"/>
</dbReference>
<dbReference type="WBParaSite" id="ACRNAN_scaffold302.g21305.t1">
    <property type="protein sequence ID" value="ACRNAN_scaffold302.g21305.t1"/>
    <property type="gene ID" value="ACRNAN_scaffold302.g21305"/>
</dbReference>
<evidence type="ECO:0000313" key="3">
    <source>
        <dbReference type="WBParaSite" id="ACRNAN_scaffold302.g21305.t1"/>
    </source>
</evidence>
<dbReference type="InterPro" id="IPR005036">
    <property type="entry name" value="CBM21_dom"/>
</dbReference>
<keyword evidence="2" id="KW-1185">Reference proteome</keyword>
<name>A0A914DNI7_9BILA</name>
<dbReference type="GO" id="GO:0008157">
    <property type="term" value="F:protein phosphatase 1 binding"/>
    <property type="evidence" value="ECO:0007669"/>
    <property type="project" value="TreeGrafter"/>
</dbReference>
<dbReference type="Pfam" id="PF03370">
    <property type="entry name" value="CBM_21"/>
    <property type="match status" value="1"/>
</dbReference>
<proteinExistence type="predicted"/>
<protein>
    <submittedName>
        <fullName evidence="3">CBM21 domain-containing protein</fullName>
    </submittedName>
</protein>
<sequence>MLLHDSPKKKVSFADDFGGNLVTIHCITEISEHLLEKSLLITYDPFPTKWLIKQASKGKQKTPFKNISRPNIPPRQIGFQQPSSDYLRFQKNLEKKNVALENVVLKSNPDRIFGTIKVKNLAYEKSVFVRVSFDKWQSNSDIQAVYKYSNSAMFDTFEFEFEIPPFRPNESHIEFAVCYECCNVEHWDSNNGNNYVIL</sequence>
<dbReference type="InterPro" id="IPR050782">
    <property type="entry name" value="PP1_regulatory_subunit_3"/>
</dbReference>
<dbReference type="Proteomes" id="UP000887540">
    <property type="component" value="Unplaced"/>
</dbReference>
<organism evidence="2 3">
    <name type="scientific">Acrobeloides nanus</name>
    <dbReference type="NCBI Taxonomy" id="290746"/>
    <lineage>
        <taxon>Eukaryota</taxon>
        <taxon>Metazoa</taxon>
        <taxon>Ecdysozoa</taxon>
        <taxon>Nematoda</taxon>
        <taxon>Chromadorea</taxon>
        <taxon>Rhabditida</taxon>
        <taxon>Tylenchina</taxon>
        <taxon>Cephalobomorpha</taxon>
        <taxon>Cephaloboidea</taxon>
        <taxon>Cephalobidae</taxon>
        <taxon>Acrobeloides</taxon>
    </lineage>
</organism>